<feature type="active site" description="Proton acceptor" evidence="4">
    <location>
        <position position="384"/>
    </location>
</feature>
<feature type="active site" description="Acyl-thioester intermediate" evidence="4">
    <location>
        <position position="92"/>
    </location>
</feature>
<dbReference type="FunFam" id="3.40.47.10:FF:000010">
    <property type="entry name" value="Acetyl-CoA acetyltransferase (Thiolase)"/>
    <property type="match status" value="1"/>
</dbReference>
<protein>
    <submittedName>
        <fullName evidence="8">Uncharacterized protein</fullName>
    </submittedName>
</protein>
<evidence type="ECO:0000259" key="6">
    <source>
        <dbReference type="Pfam" id="PF00108"/>
    </source>
</evidence>
<evidence type="ECO:0000256" key="5">
    <source>
        <dbReference type="RuleBase" id="RU003557"/>
    </source>
</evidence>
<evidence type="ECO:0000256" key="1">
    <source>
        <dbReference type="ARBA" id="ARBA00010982"/>
    </source>
</evidence>
<dbReference type="EMBL" id="JADGKB010000040">
    <property type="protein sequence ID" value="KAJ3257257.1"/>
    <property type="molecule type" value="Genomic_DNA"/>
</dbReference>
<feature type="domain" description="Thiolase C-terminal" evidence="7">
    <location>
        <begin position="276"/>
        <end position="397"/>
    </location>
</feature>
<comment type="caution">
    <text evidence="8">The sequence shown here is derived from an EMBL/GenBank/DDBJ whole genome shotgun (WGS) entry which is preliminary data.</text>
</comment>
<gene>
    <name evidence="8" type="ORF">HK103_004811</name>
</gene>
<keyword evidence="3 5" id="KW-0012">Acyltransferase</keyword>
<name>A0AAD5UIX5_9FUNG</name>
<dbReference type="InterPro" id="IPR020610">
    <property type="entry name" value="Thiolase_AS"/>
</dbReference>
<dbReference type="SUPFAM" id="SSF53901">
    <property type="entry name" value="Thiolase-like"/>
    <property type="match status" value="2"/>
</dbReference>
<organism evidence="8 9">
    <name type="scientific">Boothiomyces macroporosus</name>
    <dbReference type="NCBI Taxonomy" id="261099"/>
    <lineage>
        <taxon>Eukaryota</taxon>
        <taxon>Fungi</taxon>
        <taxon>Fungi incertae sedis</taxon>
        <taxon>Chytridiomycota</taxon>
        <taxon>Chytridiomycota incertae sedis</taxon>
        <taxon>Chytridiomycetes</taxon>
        <taxon>Rhizophydiales</taxon>
        <taxon>Terramycetaceae</taxon>
        <taxon>Boothiomyces</taxon>
    </lineage>
</organism>
<dbReference type="GO" id="GO:0003985">
    <property type="term" value="F:acetyl-CoA C-acetyltransferase activity"/>
    <property type="evidence" value="ECO:0007669"/>
    <property type="project" value="TreeGrafter"/>
</dbReference>
<dbReference type="PANTHER" id="PTHR18919">
    <property type="entry name" value="ACETYL-COA C-ACYLTRANSFERASE"/>
    <property type="match status" value="1"/>
</dbReference>
<dbReference type="InterPro" id="IPR002155">
    <property type="entry name" value="Thiolase"/>
</dbReference>
<dbReference type="Pfam" id="PF02803">
    <property type="entry name" value="Thiolase_C"/>
    <property type="match status" value="1"/>
</dbReference>
<keyword evidence="9" id="KW-1185">Reference proteome</keyword>
<proteinExistence type="inferred from homology"/>
<comment type="similarity">
    <text evidence="1 5">Belongs to the thiolase-like superfamily. Thiolase family.</text>
</comment>
<dbReference type="InterPro" id="IPR020617">
    <property type="entry name" value="Thiolase_C"/>
</dbReference>
<dbReference type="NCBIfam" id="TIGR01930">
    <property type="entry name" value="AcCoA-C-Actrans"/>
    <property type="match status" value="1"/>
</dbReference>
<sequence>MSRLGKNIYIVAAKRTPFGAFGGKLAHLNATELGGLASTAAIKQLPEGVRVDSTIYGNVIGTSADAAFLARHVGLRAGLAIDTPGLTINRLCGSGFQAVINAAQEILTGEANVVLAGGTESMSQAPHVLRGARTAARYGVDLKLEDSLAHGLTDTYPHKVPMGITAENLGKLYGLDRKTVDEYAVNSQIRWGKANAAGLFKSEIAPVQIKTKKGVEHFEVDEHPRPQTDLAALTKLKPVFIKDTGLVTAGNASGICDGAASLIVASEEAVKQHNIKPLAKIVDYYYVGCEPSIMGIGPVPAINGVMKRSGLSIKDMDIIEINEAFAAQVISVAKELNIDLAKLNVNGGAIALGHPLGASGARILSHITYELQRTGGKYGLGSACIGGGQGIAVILERV</sequence>
<feature type="domain" description="Thiolase N-terminal" evidence="6">
    <location>
        <begin position="8"/>
        <end position="268"/>
    </location>
</feature>
<feature type="active site" description="Proton acceptor" evidence="4">
    <location>
        <position position="354"/>
    </location>
</feature>
<evidence type="ECO:0000313" key="9">
    <source>
        <dbReference type="Proteomes" id="UP001210925"/>
    </source>
</evidence>
<dbReference type="GO" id="GO:0005739">
    <property type="term" value="C:mitochondrion"/>
    <property type="evidence" value="ECO:0007669"/>
    <property type="project" value="TreeGrafter"/>
</dbReference>
<dbReference type="PROSITE" id="PS00099">
    <property type="entry name" value="THIOLASE_3"/>
    <property type="match status" value="1"/>
</dbReference>
<dbReference type="AlphaFoldDB" id="A0AAD5UIX5"/>
<reference evidence="8" key="1">
    <citation type="submission" date="2020-05" db="EMBL/GenBank/DDBJ databases">
        <title>Phylogenomic resolution of chytrid fungi.</title>
        <authorList>
            <person name="Stajich J.E."/>
            <person name="Amses K."/>
            <person name="Simmons R."/>
            <person name="Seto K."/>
            <person name="Myers J."/>
            <person name="Bonds A."/>
            <person name="Quandt C.A."/>
            <person name="Barry K."/>
            <person name="Liu P."/>
            <person name="Grigoriev I."/>
            <person name="Longcore J.E."/>
            <person name="James T.Y."/>
        </authorList>
    </citation>
    <scope>NUCLEOTIDE SEQUENCE</scope>
    <source>
        <strain evidence="8">PLAUS21</strain>
    </source>
</reference>
<dbReference type="Gene3D" id="3.40.47.10">
    <property type="match status" value="2"/>
</dbReference>
<dbReference type="InterPro" id="IPR016039">
    <property type="entry name" value="Thiolase-like"/>
</dbReference>
<dbReference type="GO" id="GO:0006635">
    <property type="term" value="P:fatty acid beta-oxidation"/>
    <property type="evidence" value="ECO:0007669"/>
    <property type="project" value="TreeGrafter"/>
</dbReference>
<evidence type="ECO:0000256" key="4">
    <source>
        <dbReference type="PIRSR" id="PIRSR000429-1"/>
    </source>
</evidence>
<accession>A0AAD5UIX5</accession>
<evidence type="ECO:0000256" key="2">
    <source>
        <dbReference type="ARBA" id="ARBA00022679"/>
    </source>
</evidence>
<evidence type="ECO:0000259" key="7">
    <source>
        <dbReference type="Pfam" id="PF02803"/>
    </source>
</evidence>
<dbReference type="InterPro" id="IPR020616">
    <property type="entry name" value="Thiolase_N"/>
</dbReference>
<dbReference type="PIRSF" id="PIRSF000429">
    <property type="entry name" value="Ac-CoA_Ac_transf"/>
    <property type="match status" value="1"/>
</dbReference>
<dbReference type="PANTHER" id="PTHR18919:SF107">
    <property type="entry name" value="ACETYL-COA ACETYLTRANSFERASE, CYTOSOLIC"/>
    <property type="match status" value="1"/>
</dbReference>
<dbReference type="PROSITE" id="PS00737">
    <property type="entry name" value="THIOLASE_2"/>
    <property type="match status" value="1"/>
</dbReference>
<dbReference type="InterPro" id="IPR020615">
    <property type="entry name" value="Thiolase_acyl_enz_int_AS"/>
</dbReference>
<dbReference type="Proteomes" id="UP001210925">
    <property type="component" value="Unassembled WGS sequence"/>
</dbReference>
<keyword evidence="2 5" id="KW-0808">Transferase</keyword>
<dbReference type="InterPro" id="IPR020613">
    <property type="entry name" value="Thiolase_CS"/>
</dbReference>
<dbReference type="Pfam" id="PF00108">
    <property type="entry name" value="Thiolase_N"/>
    <property type="match status" value="1"/>
</dbReference>
<dbReference type="PROSITE" id="PS00098">
    <property type="entry name" value="THIOLASE_1"/>
    <property type="match status" value="1"/>
</dbReference>
<evidence type="ECO:0000256" key="3">
    <source>
        <dbReference type="ARBA" id="ARBA00023315"/>
    </source>
</evidence>
<dbReference type="CDD" id="cd00751">
    <property type="entry name" value="thiolase"/>
    <property type="match status" value="1"/>
</dbReference>
<evidence type="ECO:0000313" key="8">
    <source>
        <dbReference type="EMBL" id="KAJ3257257.1"/>
    </source>
</evidence>